<dbReference type="InterPro" id="IPR050259">
    <property type="entry name" value="SDR"/>
</dbReference>
<dbReference type="RefSeq" id="WP_343775974.1">
    <property type="nucleotide sequence ID" value="NZ_BAAADV010000008.1"/>
</dbReference>
<comment type="similarity">
    <text evidence="1">Belongs to the short-chain dehydrogenases/reductases (SDR) family.</text>
</comment>
<evidence type="ECO:0000313" key="3">
    <source>
        <dbReference type="Proteomes" id="UP001500420"/>
    </source>
</evidence>
<protein>
    <submittedName>
        <fullName evidence="2">3-oxoacyl-[acyl-carrier-protein] reductase</fullName>
    </submittedName>
</protein>
<dbReference type="EMBL" id="BAAADV010000008">
    <property type="protein sequence ID" value="GAA0682972.1"/>
    <property type="molecule type" value="Genomic_DNA"/>
</dbReference>
<dbReference type="InterPro" id="IPR036291">
    <property type="entry name" value="NAD(P)-bd_dom_sf"/>
</dbReference>
<dbReference type="AlphaFoldDB" id="A0AAV3TEZ7"/>
<dbReference type="InterPro" id="IPR002347">
    <property type="entry name" value="SDR_fam"/>
</dbReference>
<sequence length="270" mass="29318">MSRDPTDGAVANRHDERVAIVTGSTRGIGKGVARRFAAEGASVVVTGRTRERGEAVASTIREEGGEATFVRADMRDPAEIEALVEHTVDEYGRVDVLVNNAGVQTETTAAEAEIDDWVFVVETDFRSFWLCAKHAVEHMAQGGTILNMSSNHAYLTMPGLFPYNAIKAGINGMTRALALELGPLGITVNTINPGWIEIERTQEELGDDYEYTQEIHPVGRLGTPADVAGLAAFLASDDATFVTGESVLIDGGRSQVMQDELYRQYRTQIE</sequence>
<evidence type="ECO:0000256" key="1">
    <source>
        <dbReference type="ARBA" id="ARBA00006484"/>
    </source>
</evidence>
<evidence type="ECO:0000313" key="2">
    <source>
        <dbReference type="EMBL" id="GAA0682972.1"/>
    </source>
</evidence>
<comment type="caution">
    <text evidence="2">The sequence shown here is derived from an EMBL/GenBank/DDBJ whole genome shotgun (WGS) entry which is preliminary data.</text>
</comment>
<accession>A0AAV3TEZ7</accession>
<gene>
    <name evidence="2" type="primary">fabG_5</name>
    <name evidence="2" type="ORF">GCM10009020_35430</name>
</gene>
<proteinExistence type="inferred from homology"/>
<dbReference type="PRINTS" id="PR00080">
    <property type="entry name" value="SDRFAMILY"/>
</dbReference>
<keyword evidence="3" id="KW-1185">Reference proteome</keyword>
<dbReference type="Pfam" id="PF13561">
    <property type="entry name" value="adh_short_C2"/>
    <property type="match status" value="1"/>
</dbReference>
<name>A0AAV3TEZ7_9EURY</name>
<dbReference type="Proteomes" id="UP001500420">
    <property type="component" value="Unassembled WGS sequence"/>
</dbReference>
<dbReference type="NCBIfam" id="NF005559">
    <property type="entry name" value="PRK07231.1"/>
    <property type="match status" value="1"/>
</dbReference>
<reference evidence="2 3" key="1">
    <citation type="journal article" date="2019" name="Int. J. Syst. Evol. Microbiol.">
        <title>The Global Catalogue of Microorganisms (GCM) 10K type strain sequencing project: providing services to taxonomists for standard genome sequencing and annotation.</title>
        <authorList>
            <consortium name="The Broad Institute Genomics Platform"/>
            <consortium name="The Broad Institute Genome Sequencing Center for Infectious Disease"/>
            <person name="Wu L."/>
            <person name="Ma J."/>
        </authorList>
    </citation>
    <scope>NUCLEOTIDE SEQUENCE [LARGE SCALE GENOMIC DNA]</scope>
    <source>
        <strain evidence="2 3">JCM 16328</strain>
    </source>
</reference>
<dbReference type="FunFam" id="3.40.50.720:FF:000084">
    <property type="entry name" value="Short-chain dehydrogenase reductase"/>
    <property type="match status" value="1"/>
</dbReference>
<dbReference type="SUPFAM" id="SSF51735">
    <property type="entry name" value="NAD(P)-binding Rossmann-fold domains"/>
    <property type="match status" value="1"/>
</dbReference>
<dbReference type="CDD" id="cd05233">
    <property type="entry name" value="SDR_c"/>
    <property type="match status" value="1"/>
</dbReference>
<dbReference type="PRINTS" id="PR00081">
    <property type="entry name" value="GDHRDH"/>
</dbReference>
<dbReference type="Gene3D" id="3.40.50.720">
    <property type="entry name" value="NAD(P)-binding Rossmann-like Domain"/>
    <property type="match status" value="1"/>
</dbReference>
<dbReference type="PANTHER" id="PTHR42879">
    <property type="entry name" value="3-OXOACYL-(ACYL-CARRIER-PROTEIN) REDUCTASE"/>
    <property type="match status" value="1"/>
</dbReference>
<organism evidence="2 3">
    <name type="scientific">Natronoarchaeum mannanilyticum</name>
    <dbReference type="NCBI Taxonomy" id="926360"/>
    <lineage>
        <taxon>Archaea</taxon>
        <taxon>Methanobacteriati</taxon>
        <taxon>Methanobacteriota</taxon>
        <taxon>Stenosarchaea group</taxon>
        <taxon>Halobacteria</taxon>
        <taxon>Halobacteriales</taxon>
        <taxon>Natronoarchaeaceae</taxon>
    </lineage>
</organism>